<name>A0AC61PPK2_9FIRM</name>
<protein>
    <submittedName>
        <fullName evidence="1">Alpha-glucosidase</fullName>
    </submittedName>
</protein>
<reference evidence="1" key="1">
    <citation type="submission" date="2017-04" db="EMBL/GenBank/DDBJ databases">
        <authorList>
            <person name="Varghese N."/>
            <person name="Submissions S."/>
        </authorList>
    </citation>
    <scope>NUCLEOTIDE SEQUENCE</scope>
    <source>
        <strain evidence="1">WTE2008</strain>
    </source>
</reference>
<comment type="caution">
    <text evidence="1">The sequence shown here is derived from an EMBL/GenBank/DDBJ whole genome shotgun (WGS) entry which is preliminary data.</text>
</comment>
<proteinExistence type="predicted"/>
<evidence type="ECO:0000313" key="1">
    <source>
        <dbReference type="EMBL" id="SMC83862.1"/>
    </source>
</evidence>
<accession>A0AC61PPK2</accession>
<organism evidence="1 2">
    <name type="scientific">Aristaeella lactis</name>
    <dbReference type="NCBI Taxonomy" id="3046383"/>
    <lineage>
        <taxon>Bacteria</taxon>
        <taxon>Bacillati</taxon>
        <taxon>Bacillota</taxon>
        <taxon>Clostridia</taxon>
        <taxon>Eubacteriales</taxon>
        <taxon>Aristaeellaceae</taxon>
        <taxon>Aristaeella</taxon>
    </lineage>
</organism>
<gene>
    <name evidence="1" type="ORF">SAMN06297397_2836</name>
</gene>
<evidence type="ECO:0000313" key="2">
    <source>
        <dbReference type="Proteomes" id="UP000192328"/>
    </source>
</evidence>
<sequence length="695" mass="79498">MAVSHSVLSAVFSDESPDYRFPSEPDVGDSVRIRLRVAKDSAERVILLFESMTVGTMMNKTKSDDFFDYYEAGIICSENEVVYRFLIECPDGTKIAFDKSGVRADEHHIPDYNPAYSFRFIPGFHVPGWAKGSVQYQIFPDRFCNGDPSNDVADNEYYYIIGHSKHIADWNAVPTDTDIRAFYGGDLQGILDKLDYLQDLGIETLYLNPIFVSPSSHKYDCQDYEHIDPHFGVITDDVDHVMQSWEKHNGYAPKYIRRVTSMENLEKSDDLFAALCQELHRRNMHIILDGVFNHCGSFNKWMDHEGIYLGKAGFQPGAYQSIHSPYRSYFHFNDSSNGRSPMYEGWWGYSTLPKLNYESSPELCEEIYKIAEKWLSPPYCIDGWRLDVAADLGHSAEFNHKFWKTFRDRVKAINPDAVIIAEHYGDPTAWLNGQEWDSIMNYDAFMEPVTWFLTGMEKHSDSYRDDLYQNGSAFFGIMADKMARLKYPSLMCAMNELSNHDHSRFLTRTNRMIGRTTTLGPEAAAAGINKGVFREAVTIQMTWPGSPTVYYADEAGQVGWTDPDNRRTYPWGHEDQGLIDLHRDLIRLRRELPVLRDGSIKPLMAEYGRIAYARFNEESRCIVAVNNTSGWTDFRLFARDAGAKEGETFFRRIQTTQDGHVTETEVCGTVSEGYLTFDLPPFSSVVLSSAMPESK</sequence>
<dbReference type="EMBL" id="FWXZ01000007">
    <property type="protein sequence ID" value="SMC83862.1"/>
    <property type="molecule type" value="Genomic_DNA"/>
</dbReference>
<keyword evidence="2" id="KW-1185">Reference proteome</keyword>
<dbReference type="Proteomes" id="UP000192328">
    <property type="component" value="Unassembled WGS sequence"/>
</dbReference>